<dbReference type="AlphaFoldDB" id="A0A9W6XK84"/>
<feature type="region of interest" description="Disordered" evidence="1">
    <location>
        <begin position="28"/>
        <end position="61"/>
    </location>
</feature>
<dbReference type="EMBL" id="BSXT01001244">
    <property type="protein sequence ID" value="GMF40429.1"/>
    <property type="molecule type" value="Genomic_DNA"/>
</dbReference>
<keyword evidence="3" id="KW-1185">Reference proteome</keyword>
<dbReference type="Proteomes" id="UP001165121">
    <property type="component" value="Unassembled WGS sequence"/>
</dbReference>
<feature type="region of interest" description="Disordered" evidence="1">
    <location>
        <begin position="76"/>
        <end position="174"/>
    </location>
</feature>
<comment type="caution">
    <text evidence="2">The sequence shown here is derived from an EMBL/GenBank/DDBJ whole genome shotgun (WGS) entry which is preliminary data.</text>
</comment>
<evidence type="ECO:0000313" key="2">
    <source>
        <dbReference type="EMBL" id="GMF40429.1"/>
    </source>
</evidence>
<feature type="compositionally biased region" description="Acidic residues" evidence="1">
    <location>
        <begin position="79"/>
        <end position="92"/>
    </location>
</feature>
<reference evidence="2" key="1">
    <citation type="submission" date="2023-04" db="EMBL/GenBank/DDBJ databases">
        <title>Phytophthora fragariaefolia NBRC 109709.</title>
        <authorList>
            <person name="Ichikawa N."/>
            <person name="Sato H."/>
            <person name="Tonouchi N."/>
        </authorList>
    </citation>
    <scope>NUCLEOTIDE SEQUENCE</scope>
    <source>
        <strain evidence="2">NBRC 109709</strain>
    </source>
</reference>
<gene>
    <name evidence="2" type="ORF">Pfra01_001241500</name>
</gene>
<accession>A0A9W6XK84</accession>
<dbReference type="OrthoDB" id="104310at2759"/>
<feature type="compositionally biased region" description="Low complexity" evidence="1">
    <location>
        <begin position="136"/>
        <end position="147"/>
    </location>
</feature>
<proteinExistence type="predicted"/>
<protein>
    <submittedName>
        <fullName evidence="2">Unnamed protein product</fullName>
    </submittedName>
</protein>
<evidence type="ECO:0000256" key="1">
    <source>
        <dbReference type="SAM" id="MobiDB-lite"/>
    </source>
</evidence>
<sequence>MSTPTTQAASTPAASAAGNIVVATSATTGSSLASTSVVTSTVTTPSSPKRTMSLGDYKKTRGNMVLARDELEALFDVGSDADVEDGEVEDEGTSSSTRVDPTVGSRCPREDGSDASSSKRSRSGSDRPLADAGPLSSPRSGGDSTSSNTVVSRTGPVHDPWMPTPSEIQSRFGSTAPPTQYALYSCNDVIDDDATKELDFDPATDQRRDYYIGLFHELRWYENKKISRRSRVPEWQALCQSCGAFVVNFNKDPADYREGVRLARERFKNRILKPDTLPHVRKELPRRAHPVRVDAARHSRRTVYVPSRHAPSC</sequence>
<feature type="compositionally biased region" description="Low complexity" evidence="1">
    <location>
        <begin position="28"/>
        <end position="47"/>
    </location>
</feature>
<organism evidence="2 3">
    <name type="scientific">Phytophthora fragariaefolia</name>
    <dbReference type="NCBI Taxonomy" id="1490495"/>
    <lineage>
        <taxon>Eukaryota</taxon>
        <taxon>Sar</taxon>
        <taxon>Stramenopiles</taxon>
        <taxon>Oomycota</taxon>
        <taxon>Peronosporomycetes</taxon>
        <taxon>Peronosporales</taxon>
        <taxon>Peronosporaceae</taxon>
        <taxon>Phytophthora</taxon>
    </lineage>
</organism>
<name>A0A9W6XK84_9STRA</name>
<evidence type="ECO:0000313" key="3">
    <source>
        <dbReference type="Proteomes" id="UP001165121"/>
    </source>
</evidence>